<sequence length="437" mass="46551">MPSPRKKILIASLGTRGDVQPYVALAHDLTRLGADVVVTTGEGFDDMITAVGARSRPVPLNYQTLLQGEDTQAALFTLKGKIRAARKSMDLQKEAARCLWDIGTIERPDLILFNLKATVLTLVARHLNVPALPTALQPVSAPTGSFPLPLFGLPDLGPFLNRQSYAVGRLLMRLGIAPLAKAVQEHAALKDASTPDSDLMGGNLMDGHMPGGEAALSLQAFSCALVPTPPDWPANTWASGYWLTEPDPDYVPPEDLASFLETGPAPIYLGFGSMPSKNPGKLTETVVATLEQTGQRAVLATGWGGLSAKDLPRSVSGRIFLLDKAPHSWLFPRCAAVVHHGGAGTTHEALRWGKPSLVCPVFGDQPFWGKQVHRAGAGPAPIRQTSLTPSKLARALKQLEDPVYRVGAKRAADIMAGEPGARGTAERLLTMIGSEKA</sequence>
<feature type="domain" description="Glycosyltransferase family 28 N-terminal" evidence="1">
    <location>
        <begin position="8"/>
        <end position="124"/>
    </location>
</feature>
<gene>
    <name evidence="3" type="ORF">SIAM614_09118</name>
</gene>
<evidence type="ECO:0000313" key="4">
    <source>
        <dbReference type="Proteomes" id="UP000004848"/>
    </source>
</evidence>
<keyword evidence="3" id="KW-0808">Transferase</keyword>
<dbReference type="GO" id="GO:0016758">
    <property type="term" value="F:hexosyltransferase activity"/>
    <property type="evidence" value="ECO:0007669"/>
    <property type="project" value="InterPro"/>
</dbReference>
<name>A0NLN1_ROSAI</name>
<comment type="caution">
    <text evidence="3">The sequence shown here is derived from an EMBL/GenBank/DDBJ whole genome shotgun (WGS) entry which is preliminary data.</text>
</comment>
<dbReference type="RefSeq" id="WP_006931194.1">
    <property type="nucleotide sequence ID" value="NZ_AAUW01000001.1"/>
</dbReference>
<dbReference type="Pfam" id="PF03033">
    <property type="entry name" value="Glyco_transf_28"/>
    <property type="match status" value="1"/>
</dbReference>
<dbReference type="PANTHER" id="PTHR48050:SF13">
    <property type="entry name" value="STEROL 3-BETA-GLUCOSYLTRANSFERASE UGT80A2"/>
    <property type="match status" value="1"/>
</dbReference>
<dbReference type="Gene3D" id="3.40.50.2000">
    <property type="entry name" value="Glycogen Phosphorylase B"/>
    <property type="match status" value="2"/>
</dbReference>
<evidence type="ECO:0000259" key="1">
    <source>
        <dbReference type="Pfam" id="PF03033"/>
    </source>
</evidence>
<dbReference type="GO" id="GO:0008194">
    <property type="term" value="F:UDP-glycosyltransferase activity"/>
    <property type="evidence" value="ECO:0007669"/>
    <property type="project" value="InterPro"/>
</dbReference>
<dbReference type="FunFam" id="3.40.50.2000:FF:000009">
    <property type="entry name" value="Sterol 3-beta-glucosyltransferase UGT80A2"/>
    <property type="match status" value="1"/>
</dbReference>
<dbReference type="GO" id="GO:0033072">
    <property type="term" value="P:vancomycin biosynthetic process"/>
    <property type="evidence" value="ECO:0007669"/>
    <property type="project" value="UniProtKB-ARBA"/>
</dbReference>
<dbReference type="PANTHER" id="PTHR48050">
    <property type="entry name" value="STEROL 3-BETA-GLUCOSYLTRANSFERASE"/>
    <property type="match status" value="1"/>
</dbReference>
<dbReference type="InterPro" id="IPR004276">
    <property type="entry name" value="GlycoTrans_28_N"/>
</dbReference>
<organism evidence="3 4">
    <name type="scientific">Roseibium aggregatum (strain ATCC 25650 / DSM 13394 / JCM 20685 / NBRC 16684 / NCIMB 2208 / IAM 12614 / B1)</name>
    <name type="common">Stappia aggregata</name>
    <dbReference type="NCBI Taxonomy" id="384765"/>
    <lineage>
        <taxon>Bacteria</taxon>
        <taxon>Pseudomonadati</taxon>
        <taxon>Pseudomonadota</taxon>
        <taxon>Alphaproteobacteria</taxon>
        <taxon>Hyphomicrobiales</taxon>
        <taxon>Stappiaceae</taxon>
        <taxon>Roseibium</taxon>
    </lineage>
</organism>
<dbReference type="eggNOG" id="COG1819">
    <property type="taxonomic scope" value="Bacteria"/>
</dbReference>
<dbReference type="InterPro" id="IPR050426">
    <property type="entry name" value="Glycosyltransferase_28"/>
</dbReference>
<dbReference type="Pfam" id="PF06722">
    <property type="entry name" value="EryCIII-like_C"/>
    <property type="match status" value="1"/>
</dbReference>
<dbReference type="Proteomes" id="UP000004848">
    <property type="component" value="Unassembled WGS sequence"/>
</dbReference>
<dbReference type="GO" id="GO:0005975">
    <property type="term" value="P:carbohydrate metabolic process"/>
    <property type="evidence" value="ECO:0007669"/>
    <property type="project" value="InterPro"/>
</dbReference>
<evidence type="ECO:0000313" key="3">
    <source>
        <dbReference type="EMBL" id="EAV45976.1"/>
    </source>
</evidence>
<dbReference type="OrthoDB" id="9805366at2"/>
<dbReference type="GeneID" id="68844529"/>
<accession>A0NLN1</accession>
<dbReference type="CDD" id="cd03784">
    <property type="entry name" value="GT1_Gtf-like"/>
    <property type="match status" value="1"/>
</dbReference>
<dbReference type="InterPro" id="IPR010610">
    <property type="entry name" value="EryCIII-like_C"/>
</dbReference>
<dbReference type="InterPro" id="IPR002213">
    <property type="entry name" value="UDP_glucos_trans"/>
</dbReference>
<dbReference type="SUPFAM" id="SSF53756">
    <property type="entry name" value="UDP-Glycosyltransferase/glycogen phosphorylase"/>
    <property type="match status" value="1"/>
</dbReference>
<feature type="domain" description="Erythromycin biosynthesis protein CIII-like C-terminal" evidence="2">
    <location>
        <begin position="313"/>
        <end position="429"/>
    </location>
</feature>
<evidence type="ECO:0000259" key="2">
    <source>
        <dbReference type="Pfam" id="PF06722"/>
    </source>
</evidence>
<reference evidence="3 4" key="1">
    <citation type="submission" date="2006-05" db="EMBL/GenBank/DDBJ databases">
        <authorList>
            <person name="King G."/>
            <person name="Ferriera S."/>
            <person name="Johnson J."/>
            <person name="Kravitz S."/>
            <person name="Beeson K."/>
            <person name="Sutton G."/>
            <person name="Rogers Y.-H."/>
            <person name="Friedman R."/>
            <person name="Frazier M."/>
            <person name="Venter J.C."/>
        </authorList>
    </citation>
    <scope>NUCLEOTIDE SEQUENCE [LARGE SCALE GENOMIC DNA]</scope>
    <source>
        <strain evidence="4">ATCC 25650 / DSM 13394 / JCM 20685 / NBRC 16684 / NCIMB 2208 / IAM 12614 / B1</strain>
    </source>
</reference>
<dbReference type="AlphaFoldDB" id="A0NLN1"/>
<dbReference type="EMBL" id="AAUW01000001">
    <property type="protein sequence ID" value="EAV45976.1"/>
    <property type="molecule type" value="Genomic_DNA"/>
</dbReference>
<proteinExistence type="predicted"/>
<protein>
    <submittedName>
        <fullName evidence="3">UDP-glucose:sterol glucosyltransferase</fullName>
    </submittedName>
</protein>